<name>A0A0F7SXL0_PHARH</name>
<organism evidence="5">
    <name type="scientific">Phaffia rhodozyma</name>
    <name type="common">Yeast</name>
    <name type="synonym">Xanthophyllomyces dendrorhous</name>
    <dbReference type="NCBI Taxonomy" id="264483"/>
    <lineage>
        <taxon>Eukaryota</taxon>
        <taxon>Fungi</taxon>
        <taxon>Dikarya</taxon>
        <taxon>Basidiomycota</taxon>
        <taxon>Agaricomycotina</taxon>
        <taxon>Tremellomycetes</taxon>
        <taxon>Cystofilobasidiales</taxon>
        <taxon>Mrakiaceae</taxon>
        <taxon>Phaffia</taxon>
    </lineage>
</organism>
<feature type="compositionally biased region" description="Acidic residues" evidence="3">
    <location>
        <begin position="344"/>
        <end position="358"/>
    </location>
</feature>
<feature type="domain" description="Endonuclease/exonuclease/phosphatase" evidence="4">
    <location>
        <begin position="90"/>
        <end position="294"/>
    </location>
</feature>
<dbReference type="InterPro" id="IPR036691">
    <property type="entry name" value="Endo/exonu/phosph_ase_sf"/>
</dbReference>
<feature type="region of interest" description="Disordered" evidence="3">
    <location>
        <begin position="1"/>
        <end position="57"/>
    </location>
</feature>
<accession>A0A0F7SXL0</accession>
<dbReference type="GO" id="GO:0006139">
    <property type="term" value="P:nucleobase-containing compound metabolic process"/>
    <property type="evidence" value="ECO:0007669"/>
    <property type="project" value="UniProtKB-ARBA"/>
</dbReference>
<dbReference type="Pfam" id="PF03372">
    <property type="entry name" value="Exo_endo_phos"/>
    <property type="match status" value="1"/>
</dbReference>
<reference evidence="5" key="1">
    <citation type="submission" date="2014-08" db="EMBL/GenBank/DDBJ databases">
        <authorList>
            <person name="Sharma Rahul"/>
            <person name="Thines Marco"/>
        </authorList>
    </citation>
    <scope>NUCLEOTIDE SEQUENCE</scope>
</reference>
<dbReference type="PANTHER" id="PTHR12121:SF45">
    <property type="entry name" value="NOCTURNIN"/>
    <property type="match status" value="1"/>
</dbReference>
<comment type="similarity">
    <text evidence="1">Belongs to the CCR4/nocturin family.</text>
</comment>
<sequence length="514" mass="57355">MSAIPNAATANGGPKAKPTPAPKVPYQLTPEQIARQEARKKLKARKAAEKKDEPLRSKEQIEKGKFLLRTWVDLQQGSQDRQPDDAVRVMSWNILAQTLIRRDLFPGSDCLKWTDREQMLISELDAYAADIICLQEVDRLESLIPHIPTHKVTKAKGHRKRHGLVILHRDALFEKLAEKTIYLDELEPRDSATEAEAEGKPPAWKRGGTRETKNIGLLACLKRKNGKGGVIVCTTHTFWHPMYLYERTRQLGLLLRETARFRKAGGWEDWPCIMAGDFNTQPFEPSYTLLRNPTSPLSPTQIADIQNSSVIHSSVINVRSPIQLDNSSSGTPEFVSPNSKPSDLSDDEEGDREGEAETEQGGSRDAGLMKGCRRATEQDGLLSIDELRALFAQSGIEPGCLLSLYDSCSGIERADGKDPLEGRSLESRRSETEQNEKKEILGSGEPNYTSYTPLWHLTLDYIFLLPPATRPDSPPKVIRYLLPHQVSDLEPGLPRKGISASDHVIVAGDILLHE</sequence>
<dbReference type="GO" id="GO:0000175">
    <property type="term" value="F:3'-5'-RNA exonuclease activity"/>
    <property type="evidence" value="ECO:0007669"/>
    <property type="project" value="TreeGrafter"/>
</dbReference>
<dbReference type="AlphaFoldDB" id="A0A0F7SXL0"/>
<dbReference type="Gene3D" id="3.60.10.10">
    <property type="entry name" value="Endonuclease/exonuclease/phosphatase"/>
    <property type="match status" value="2"/>
</dbReference>
<evidence type="ECO:0000256" key="2">
    <source>
        <dbReference type="ARBA" id="ARBA00022801"/>
    </source>
</evidence>
<evidence type="ECO:0000259" key="4">
    <source>
        <dbReference type="Pfam" id="PF03372"/>
    </source>
</evidence>
<feature type="region of interest" description="Disordered" evidence="3">
    <location>
        <begin position="322"/>
        <end position="370"/>
    </location>
</feature>
<feature type="compositionally biased region" description="Basic and acidic residues" evidence="3">
    <location>
        <begin position="46"/>
        <end position="57"/>
    </location>
</feature>
<dbReference type="SUPFAM" id="SSF56219">
    <property type="entry name" value="DNase I-like"/>
    <property type="match status" value="1"/>
</dbReference>
<feature type="compositionally biased region" description="Polar residues" evidence="3">
    <location>
        <begin position="323"/>
        <end position="342"/>
    </location>
</feature>
<proteinExistence type="inferred from homology"/>
<feature type="compositionally biased region" description="Basic and acidic residues" evidence="3">
    <location>
        <begin position="413"/>
        <end position="440"/>
    </location>
</feature>
<feature type="region of interest" description="Disordered" evidence="3">
    <location>
        <begin position="413"/>
        <end position="444"/>
    </location>
</feature>
<evidence type="ECO:0000256" key="1">
    <source>
        <dbReference type="ARBA" id="ARBA00010774"/>
    </source>
</evidence>
<dbReference type="EMBL" id="LN483166">
    <property type="protein sequence ID" value="CED84893.1"/>
    <property type="molecule type" value="Genomic_DNA"/>
</dbReference>
<evidence type="ECO:0000313" key="5">
    <source>
        <dbReference type="EMBL" id="CED84893.1"/>
    </source>
</evidence>
<evidence type="ECO:0000256" key="3">
    <source>
        <dbReference type="SAM" id="MobiDB-lite"/>
    </source>
</evidence>
<keyword evidence="2" id="KW-0378">Hydrolase</keyword>
<dbReference type="InterPro" id="IPR005135">
    <property type="entry name" value="Endo/exonuclease/phosphatase"/>
</dbReference>
<protein>
    <submittedName>
        <fullName evidence="5">Transcriptional effector CCR4-related protein</fullName>
    </submittedName>
</protein>
<dbReference type="PANTHER" id="PTHR12121">
    <property type="entry name" value="CARBON CATABOLITE REPRESSOR PROTEIN 4"/>
    <property type="match status" value="1"/>
</dbReference>
<dbReference type="InterPro" id="IPR050410">
    <property type="entry name" value="CCR4/nocturin_mRNA_transcr"/>
</dbReference>